<feature type="transmembrane region" description="Helical" evidence="1">
    <location>
        <begin position="258"/>
        <end position="275"/>
    </location>
</feature>
<feature type="transmembrane region" description="Helical" evidence="1">
    <location>
        <begin position="282"/>
        <end position="306"/>
    </location>
</feature>
<dbReference type="Pfam" id="PF08487">
    <property type="entry name" value="VIT"/>
    <property type="match status" value="1"/>
</dbReference>
<feature type="domain" description="VIT" evidence="2">
    <location>
        <begin position="460"/>
        <end position="589"/>
    </location>
</feature>
<evidence type="ECO:0000256" key="1">
    <source>
        <dbReference type="SAM" id="Phobius"/>
    </source>
</evidence>
<feature type="transmembrane region" description="Helical" evidence="1">
    <location>
        <begin position="43"/>
        <end position="65"/>
    </location>
</feature>
<evidence type="ECO:0000313" key="4">
    <source>
        <dbReference type="Proteomes" id="UP000650081"/>
    </source>
</evidence>
<evidence type="ECO:0000313" key="3">
    <source>
        <dbReference type="EMBL" id="MBC6996123.1"/>
    </source>
</evidence>
<dbReference type="PROSITE" id="PS51468">
    <property type="entry name" value="VIT"/>
    <property type="match status" value="1"/>
</dbReference>
<protein>
    <submittedName>
        <fullName evidence="3">MSEP-CTERM sorting domain-containing protein</fullName>
    </submittedName>
</protein>
<name>A0A923PRH0_9BACT</name>
<keyword evidence="1" id="KW-0472">Membrane</keyword>
<feature type="transmembrane region" description="Helical" evidence="1">
    <location>
        <begin position="148"/>
        <end position="168"/>
    </location>
</feature>
<feature type="transmembrane region" description="Helical" evidence="1">
    <location>
        <begin position="312"/>
        <end position="331"/>
    </location>
</feature>
<reference evidence="3" key="1">
    <citation type="submission" date="2020-08" db="EMBL/GenBank/DDBJ databases">
        <title>Lewinella bacteria from marine environments.</title>
        <authorList>
            <person name="Zhong Y."/>
        </authorList>
    </citation>
    <scope>NUCLEOTIDE SEQUENCE</scope>
    <source>
        <strain evidence="3">KCTC 42187</strain>
    </source>
</reference>
<keyword evidence="1" id="KW-0812">Transmembrane</keyword>
<dbReference type="InterPro" id="IPR027550">
    <property type="entry name" value="MSEP-CTERM"/>
</dbReference>
<dbReference type="NCBIfam" id="TIGR04286">
    <property type="entry name" value="MSEP-CTERM"/>
    <property type="match status" value="1"/>
</dbReference>
<dbReference type="AlphaFoldDB" id="A0A923PRH0"/>
<keyword evidence="4" id="KW-1185">Reference proteome</keyword>
<organism evidence="3 4">
    <name type="scientific">Neolewinella lacunae</name>
    <dbReference type="NCBI Taxonomy" id="1517758"/>
    <lineage>
        <taxon>Bacteria</taxon>
        <taxon>Pseudomonadati</taxon>
        <taxon>Bacteroidota</taxon>
        <taxon>Saprospiria</taxon>
        <taxon>Saprospirales</taxon>
        <taxon>Lewinellaceae</taxon>
        <taxon>Neolewinella</taxon>
    </lineage>
</organism>
<feature type="transmembrane region" description="Helical" evidence="1">
    <location>
        <begin position="351"/>
        <end position="371"/>
    </location>
</feature>
<proteinExistence type="predicted"/>
<feature type="transmembrane region" description="Helical" evidence="1">
    <location>
        <begin position="112"/>
        <end position="136"/>
    </location>
</feature>
<dbReference type="InterPro" id="IPR013694">
    <property type="entry name" value="VIT"/>
</dbReference>
<evidence type="ECO:0000259" key="2">
    <source>
        <dbReference type="PROSITE" id="PS51468"/>
    </source>
</evidence>
<feature type="transmembrane region" description="Helical" evidence="1">
    <location>
        <begin position="72"/>
        <end position="92"/>
    </location>
</feature>
<dbReference type="EMBL" id="JACSIT010000149">
    <property type="protein sequence ID" value="MBC6996123.1"/>
    <property type="molecule type" value="Genomic_DNA"/>
</dbReference>
<keyword evidence="1" id="KW-1133">Transmembrane helix</keyword>
<feature type="transmembrane region" description="Helical" evidence="1">
    <location>
        <begin position="216"/>
        <end position="238"/>
    </location>
</feature>
<dbReference type="Proteomes" id="UP000650081">
    <property type="component" value="Unassembled WGS sequence"/>
</dbReference>
<dbReference type="RefSeq" id="WP_187468142.1">
    <property type="nucleotide sequence ID" value="NZ_JACSIT010000149.1"/>
</dbReference>
<gene>
    <name evidence="3" type="ORF">H9S92_18275</name>
</gene>
<sequence>MNTLINPRWLFAVHTFPLLVFSWLAYRQYTLIESLLEPEYKAFWLTFAIITGFFLAGVLGAGVWLDTVRKRVPVALLAGLFITTVGYLYFGINHLSQLVPWNIPRWLGGEDLALYFLTFGMPTLGYCLLGAVHYATPDAEQRKIWPNFVAAFVIPLAVYLVSMIGIPLFSGMSSGFMEHILVVLFITLTVAFLFFLVRGLYLLAIRREKAFRERRIWWMIPLAIVFPLLGLLVNSGSLKPGGPGFAGSNVFGDFSHPLFYLIAGFNGLLLCLPDYDNKLYRLFLFLAKSTTTAFIAYFFVVFLPFLPLSIPAILVFGLGFLMLTPLLLFPVQLTSLRDDFRFLNRYFDRRFLSLSGVVFFLFLPLTITLNYQRDKSTLDTALNYVYAPAEAGQKQVDAKSLTRVLRSIDEQKGRRNDFRFGSGTPYLSSYYRWLVLDNLTLSDAKINDLRRIFLGESGWENQGVSRIPVGKVSLTNTTVETTWDPQQEVWSSWVELELTADSTLGLQEYHTEFRLPPGVFIADYYLYVGDRKEFGILAERKAATWIYNNIVNENRDPGLLRYKTADVVCFNVFPFQAGEVRRTGMRFLHREPLTLPFAGTSLVLGRVGEHQVGGTQSGATIYVSQSEKAALTQVQGKVGVQFVVDASRQSRETEADLVARIKAFAAGLPASSPQPRITLAGTYPQHLAYNDDWESALTKMPTGGFFARRAMEEILATVPETSPAPTFWKIIVVPNQWNRPVLDGDFSAWAHALPAGNDFYYLSEKGTLARHSLVEEPARQQQDSVTLPAVVSAYAYPNADAPTHWLPVNNEPAILLQLGAAPLAANGLPAKTWAAGLALYGQYLHHQRTGQTGYRPWLAEVRGSFRAALLMPTTAFLVVENDAQKEALRRKQAETLDADPALDLEEADIRSMSEPGLFWGMAILLLLLGWQRRKLSF</sequence>
<accession>A0A923PRH0</accession>
<feature type="transmembrane region" description="Helical" evidence="1">
    <location>
        <begin position="180"/>
        <end position="204"/>
    </location>
</feature>
<comment type="caution">
    <text evidence="3">The sequence shown here is derived from an EMBL/GenBank/DDBJ whole genome shotgun (WGS) entry which is preliminary data.</text>
</comment>